<name>A0A0G1RIV6_9BACT</name>
<evidence type="ECO:0000313" key="4">
    <source>
        <dbReference type="Proteomes" id="UP000034607"/>
    </source>
</evidence>
<evidence type="ECO:0000313" key="3">
    <source>
        <dbReference type="EMBL" id="KKU57007.1"/>
    </source>
</evidence>
<dbReference type="EMBL" id="LCNM01000001">
    <property type="protein sequence ID" value="KKU57007.1"/>
    <property type="molecule type" value="Genomic_DNA"/>
</dbReference>
<dbReference type="Proteomes" id="UP000034607">
    <property type="component" value="Unassembled WGS sequence"/>
</dbReference>
<evidence type="ECO:0000256" key="2">
    <source>
        <dbReference type="SAM" id="Phobius"/>
    </source>
</evidence>
<evidence type="ECO:0000256" key="1">
    <source>
        <dbReference type="SAM" id="MobiDB-lite"/>
    </source>
</evidence>
<proteinExistence type="predicted"/>
<reference evidence="3 4" key="1">
    <citation type="journal article" date="2015" name="Nature">
        <title>rRNA introns, odd ribosomes, and small enigmatic genomes across a large radiation of phyla.</title>
        <authorList>
            <person name="Brown C.T."/>
            <person name="Hug L.A."/>
            <person name="Thomas B.C."/>
            <person name="Sharon I."/>
            <person name="Castelle C.J."/>
            <person name="Singh A."/>
            <person name="Wilkins M.J."/>
            <person name="Williams K.H."/>
            <person name="Banfield J.F."/>
        </authorList>
    </citation>
    <scope>NUCLEOTIDE SEQUENCE [LARGE SCALE GENOMIC DNA]</scope>
</reference>
<feature type="region of interest" description="Disordered" evidence="1">
    <location>
        <begin position="1"/>
        <end position="25"/>
    </location>
</feature>
<sequence length="156" mass="16282">MDPVLGATPVTPPMPSSTPITPQSVKPPAKPVLIIGALVIILAGAVTGYFISRSRAAKGPGGSSTGEMVKSATEVGSTDTQTFRDTATGVLEKGGFNGEGTHKLIREGGPTKTAYLVSSIVDLDEFVGKKVEIWGETMKAQKVGWLMDVGRVKILE</sequence>
<feature type="transmembrane region" description="Helical" evidence="2">
    <location>
        <begin position="32"/>
        <end position="51"/>
    </location>
</feature>
<organism evidence="3 4">
    <name type="scientific">Candidatus Amesbacteria bacterium GW2011_GWA2_47_11</name>
    <dbReference type="NCBI Taxonomy" id="1618357"/>
    <lineage>
        <taxon>Bacteria</taxon>
        <taxon>Candidatus Amesiibacteriota</taxon>
    </lineage>
</organism>
<accession>A0A0G1RIV6</accession>
<keyword evidence="2" id="KW-1133">Transmembrane helix</keyword>
<keyword evidence="2" id="KW-0472">Membrane</keyword>
<keyword evidence="2" id="KW-0812">Transmembrane</keyword>
<comment type="caution">
    <text evidence="3">The sequence shown here is derived from an EMBL/GenBank/DDBJ whole genome shotgun (WGS) entry which is preliminary data.</text>
</comment>
<dbReference type="AlphaFoldDB" id="A0A0G1RIV6"/>
<protein>
    <submittedName>
        <fullName evidence="3">Uncharacterized protein</fullName>
    </submittedName>
</protein>
<gene>
    <name evidence="3" type="ORF">UX78_C0001G0060</name>
</gene>